<proteinExistence type="predicted"/>
<dbReference type="Gene3D" id="2.60.120.260">
    <property type="entry name" value="Galactose-binding domain-like"/>
    <property type="match status" value="1"/>
</dbReference>
<sequence length="222" mass="23818">MLKNGGFEETYTAGLSANWTKSGGTAAEDTTNYYSGASSQAFAGDEDVYLRQSTTLIIGKWYRLVGKIRLTAGSATIEVSGKRYQVPEIDATNWNNIDFVLRADATTQYVTIICTADGTTFNLDGFALYEVSAAPHFPQVELDKIQLLSITTVSLAADGDTTIYTVPAGRRCILDHAKLVGGDNASTTDISIGQADTETDFIGTTDLGNLDAQYDMILLAPV</sequence>
<name>X1LYB4_9ZZZZ</name>
<accession>X1LYB4</accession>
<feature type="non-terminal residue" evidence="1">
    <location>
        <position position="222"/>
    </location>
</feature>
<reference evidence="1" key="1">
    <citation type="journal article" date="2014" name="Front. Microbiol.">
        <title>High frequency of phylogenetically diverse reductive dehalogenase-homologous genes in deep subseafloor sedimentary metagenomes.</title>
        <authorList>
            <person name="Kawai M."/>
            <person name="Futagami T."/>
            <person name="Toyoda A."/>
            <person name="Takaki Y."/>
            <person name="Nishi S."/>
            <person name="Hori S."/>
            <person name="Arai W."/>
            <person name="Tsubouchi T."/>
            <person name="Morono Y."/>
            <person name="Uchiyama I."/>
            <person name="Ito T."/>
            <person name="Fujiyama A."/>
            <person name="Inagaki F."/>
            <person name="Takami H."/>
        </authorList>
    </citation>
    <scope>NUCLEOTIDE SEQUENCE</scope>
    <source>
        <strain evidence="1">Expedition CK06-06</strain>
    </source>
</reference>
<protein>
    <submittedName>
        <fullName evidence="1">Uncharacterized protein</fullName>
    </submittedName>
</protein>
<gene>
    <name evidence="1" type="ORF">S06H3_10782</name>
</gene>
<evidence type="ECO:0000313" key="1">
    <source>
        <dbReference type="EMBL" id="GAI10801.1"/>
    </source>
</evidence>
<organism evidence="1">
    <name type="scientific">marine sediment metagenome</name>
    <dbReference type="NCBI Taxonomy" id="412755"/>
    <lineage>
        <taxon>unclassified sequences</taxon>
        <taxon>metagenomes</taxon>
        <taxon>ecological metagenomes</taxon>
    </lineage>
</organism>
<comment type="caution">
    <text evidence="1">The sequence shown here is derived from an EMBL/GenBank/DDBJ whole genome shotgun (WGS) entry which is preliminary data.</text>
</comment>
<dbReference type="AlphaFoldDB" id="X1LYB4"/>
<dbReference type="EMBL" id="BARV01005075">
    <property type="protein sequence ID" value="GAI10801.1"/>
    <property type="molecule type" value="Genomic_DNA"/>
</dbReference>